<protein>
    <submittedName>
        <fullName evidence="3">Putative membrane protein</fullName>
    </submittedName>
</protein>
<evidence type="ECO:0000256" key="1">
    <source>
        <dbReference type="SAM" id="MobiDB-lite"/>
    </source>
</evidence>
<name>M5RTU2_9BACT</name>
<keyword evidence="2" id="KW-0472">Membrane</keyword>
<keyword evidence="4" id="KW-1185">Reference proteome</keyword>
<gene>
    <name evidence="3" type="ORF">RMSM_00443</name>
</gene>
<keyword evidence="2" id="KW-1133">Transmembrane helix</keyword>
<evidence type="ECO:0000313" key="4">
    <source>
        <dbReference type="Proteomes" id="UP000011991"/>
    </source>
</evidence>
<dbReference type="Proteomes" id="UP000011991">
    <property type="component" value="Unassembled WGS sequence"/>
</dbReference>
<sequence length="392" mass="43319">MLSHEHEREPELGRAAKDGLRGSTNEKSIVRPPVMSAVMWSEYLSQLFDRDESVRTTHVDYMNADKKSPNDAVVGGETADLQSKPSADFVKYAAHASWLAPVVASLLERRFSSVAADSSVYGFFATLTVVLVVVLIAFSGLCLGAYAIVRSKKYVGVRKPATIGVIISAGFLALSIGGFAHGFKHAKAIPELTNSDAAQEMKLFASEAVETALDNFDIKLDFSPESIEHVETILGRLHDQHAQIPFDDDRLTIEALKWGGYIGEVVRALRDCNWAFESSINSEIFPVVYDNGSESYPVRWCYERIVHGKEFDVRHKFEVLVADRHDADSLSSPTANFDPLPQLNSPIHIATGCTSGRELMFLKWRVVHAVPAEPWRSSTDRLSRGKGIAKKP</sequence>
<feature type="region of interest" description="Disordered" evidence="1">
    <location>
        <begin position="1"/>
        <end position="27"/>
    </location>
</feature>
<accession>M5RTU2</accession>
<comment type="caution">
    <text evidence="3">The sequence shown here is derived from an EMBL/GenBank/DDBJ whole genome shotgun (WGS) entry which is preliminary data.</text>
</comment>
<evidence type="ECO:0000313" key="3">
    <source>
        <dbReference type="EMBL" id="EMI22626.1"/>
    </source>
</evidence>
<feature type="transmembrane region" description="Helical" evidence="2">
    <location>
        <begin position="119"/>
        <end position="149"/>
    </location>
</feature>
<dbReference type="EMBL" id="ANOG01000065">
    <property type="protein sequence ID" value="EMI22626.1"/>
    <property type="molecule type" value="Genomic_DNA"/>
</dbReference>
<keyword evidence="2" id="KW-0812">Transmembrane</keyword>
<evidence type="ECO:0000256" key="2">
    <source>
        <dbReference type="SAM" id="Phobius"/>
    </source>
</evidence>
<feature type="transmembrane region" description="Helical" evidence="2">
    <location>
        <begin position="161"/>
        <end position="183"/>
    </location>
</feature>
<dbReference type="AlphaFoldDB" id="M5RTU2"/>
<proteinExistence type="predicted"/>
<reference evidence="3 4" key="1">
    <citation type="journal article" date="2013" name="Mar. Genomics">
        <title>Expression of sulfatases in Rhodopirellula baltica and the diversity of sulfatases in the genus Rhodopirellula.</title>
        <authorList>
            <person name="Wegner C.E."/>
            <person name="Richter-Heitmann T."/>
            <person name="Klindworth A."/>
            <person name="Klockow C."/>
            <person name="Richter M."/>
            <person name="Achstetter T."/>
            <person name="Glockner F.O."/>
            <person name="Harder J."/>
        </authorList>
    </citation>
    <scope>NUCLEOTIDE SEQUENCE [LARGE SCALE GENOMIC DNA]</scope>
    <source>
        <strain evidence="3 4">SM1</strain>
    </source>
</reference>
<feature type="compositionally biased region" description="Basic and acidic residues" evidence="1">
    <location>
        <begin position="1"/>
        <end position="20"/>
    </location>
</feature>
<dbReference type="PATRIC" id="fig|1265738.3.peg.451"/>
<organism evidence="3 4">
    <name type="scientific">Rhodopirellula maiorica SM1</name>
    <dbReference type="NCBI Taxonomy" id="1265738"/>
    <lineage>
        <taxon>Bacteria</taxon>
        <taxon>Pseudomonadati</taxon>
        <taxon>Planctomycetota</taxon>
        <taxon>Planctomycetia</taxon>
        <taxon>Pirellulales</taxon>
        <taxon>Pirellulaceae</taxon>
        <taxon>Novipirellula</taxon>
    </lineage>
</organism>